<keyword evidence="1" id="KW-0472">Membrane</keyword>
<organism evidence="2">
    <name type="scientific">freshwater metagenome</name>
    <dbReference type="NCBI Taxonomy" id="449393"/>
    <lineage>
        <taxon>unclassified sequences</taxon>
        <taxon>metagenomes</taxon>
        <taxon>ecological metagenomes</taxon>
    </lineage>
</organism>
<dbReference type="EMBL" id="CAFBQF010000001">
    <property type="protein sequence ID" value="CAB5043870.1"/>
    <property type="molecule type" value="Genomic_DNA"/>
</dbReference>
<feature type="transmembrane region" description="Helical" evidence="1">
    <location>
        <begin position="79"/>
        <end position="100"/>
    </location>
</feature>
<feature type="transmembrane region" description="Helical" evidence="1">
    <location>
        <begin position="106"/>
        <end position="127"/>
    </location>
</feature>
<keyword evidence="1" id="KW-0812">Transmembrane</keyword>
<protein>
    <submittedName>
        <fullName evidence="2">Unannotated protein</fullName>
    </submittedName>
</protein>
<dbReference type="EMBL" id="CAEZZQ010000034">
    <property type="protein sequence ID" value="CAB4773262.1"/>
    <property type="molecule type" value="Genomic_DNA"/>
</dbReference>
<feature type="transmembrane region" description="Helical" evidence="1">
    <location>
        <begin position="46"/>
        <end position="67"/>
    </location>
</feature>
<proteinExistence type="predicted"/>
<gene>
    <name evidence="2" type="ORF">UFOPK2593_00125</name>
    <name evidence="3" type="ORF">UFOPK2894_00707</name>
    <name evidence="4" type="ORF">UFOPK4295_00036</name>
</gene>
<evidence type="ECO:0000313" key="4">
    <source>
        <dbReference type="EMBL" id="CAB5043870.1"/>
    </source>
</evidence>
<evidence type="ECO:0000313" key="3">
    <source>
        <dbReference type="EMBL" id="CAB4773262.1"/>
    </source>
</evidence>
<reference evidence="2" key="1">
    <citation type="submission" date="2020-05" db="EMBL/GenBank/DDBJ databases">
        <authorList>
            <person name="Chiriac C."/>
            <person name="Salcher M."/>
            <person name="Ghai R."/>
            <person name="Kavagutti S V."/>
        </authorList>
    </citation>
    <scope>NUCLEOTIDE SEQUENCE</scope>
</reference>
<name>A0A6J6P0M5_9ZZZZ</name>
<keyword evidence="1" id="KW-1133">Transmembrane helix</keyword>
<evidence type="ECO:0000256" key="1">
    <source>
        <dbReference type="SAM" id="Phobius"/>
    </source>
</evidence>
<accession>A0A6J6P0M5</accession>
<feature type="transmembrane region" description="Helical" evidence="1">
    <location>
        <begin position="17"/>
        <end position="34"/>
    </location>
</feature>
<sequence length="138" mass="15382">MSSSSARSAKRRLLERLWVIVVIAYGAGRAIVVWKALGRYGVNPWIYLALDVTSSWPYAVATARLVTSVIDREFSRAKSWGLLAAVTFLIPDLYILAVARDVPTEVYAIIIAIISLLALLAILSLIIKIRNERRARNE</sequence>
<evidence type="ECO:0000313" key="2">
    <source>
        <dbReference type="EMBL" id="CAB4692177.1"/>
    </source>
</evidence>
<dbReference type="AlphaFoldDB" id="A0A6J6P0M5"/>
<dbReference type="EMBL" id="CAEZXW010000003">
    <property type="protein sequence ID" value="CAB4692177.1"/>
    <property type="molecule type" value="Genomic_DNA"/>
</dbReference>